<organism evidence="3 4">
    <name type="scientific">Cairina moschata</name>
    <name type="common">Muscovy duck</name>
    <dbReference type="NCBI Taxonomy" id="8855"/>
    <lineage>
        <taxon>Eukaryota</taxon>
        <taxon>Metazoa</taxon>
        <taxon>Chordata</taxon>
        <taxon>Craniata</taxon>
        <taxon>Vertebrata</taxon>
        <taxon>Euteleostomi</taxon>
        <taxon>Archelosauria</taxon>
        <taxon>Archosauria</taxon>
        <taxon>Dinosauria</taxon>
        <taxon>Saurischia</taxon>
        <taxon>Theropoda</taxon>
        <taxon>Coelurosauria</taxon>
        <taxon>Aves</taxon>
        <taxon>Neognathae</taxon>
        <taxon>Galloanserae</taxon>
        <taxon>Anseriformes</taxon>
        <taxon>Anatidae</taxon>
        <taxon>Anatinae</taxon>
        <taxon>Cairina</taxon>
    </lineage>
</organism>
<name>A0A8C3BPN8_CAIMO</name>
<dbReference type="Ensembl" id="ENSCMMT00000008351.1">
    <property type="protein sequence ID" value="ENSCMMP00000007561.1"/>
    <property type="gene ID" value="ENSCMMG00000004825.1"/>
</dbReference>
<feature type="domain" description="STAG" evidence="2">
    <location>
        <begin position="216"/>
        <end position="322"/>
    </location>
</feature>
<dbReference type="PANTHER" id="PTHR11199">
    <property type="entry name" value="STROMAL ANTIGEN"/>
    <property type="match status" value="1"/>
</dbReference>
<evidence type="ECO:0000259" key="2">
    <source>
        <dbReference type="Pfam" id="PF08514"/>
    </source>
</evidence>
<keyword evidence="4" id="KW-1185">Reference proteome</keyword>
<proteinExistence type="inferred from homology"/>
<dbReference type="GO" id="GO:0003682">
    <property type="term" value="F:chromatin binding"/>
    <property type="evidence" value="ECO:0007669"/>
    <property type="project" value="TreeGrafter"/>
</dbReference>
<accession>A0A8C3BPN8</accession>
<comment type="similarity">
    <text evidence="1">Belongs to the SCC3 family.</text>
</comment>
<dbReference type="GO" id="GO:0008278">
    <property type="term" value="C:cohesin complex"/>
    <property type="evidence" value="ECO:0007669"/>
    <property type="project" value="TreeGrafter"/>
</dbReference>
<sequence>MSVRQPSCHLREAAILSPCIPILLSPQFCPFVSPYCPFASLFCPFMPPSFCPFTSPPRCPFVSLFCPFESPILSLCVPSFCPSQSSHFVPLCHYFIPLHPHFVPFLHAILSLFVPPFCPYQSPHFVPLCPRSVLLCPCFVRLCPSYFVSLRPTMLSLCVPTLFSCPHFVPLRPPHFLPFRPHFLPFCPHFPPVHPRRLIPPCPCSAPVSPPQDSSDYPLSLSTGPWRRFRASFGAVVTAVALRSRHAVLYDGFFLGGLTALLTGLADSQVRAFRHTATLAAMKLMTALVEVALGLSQRRDSTQRLYEAERGKSPHRRAPGKLEALLETLREVGDVWGHGGDTGTGAPVTPVAAIQLQEQQEEIEAVMNAIFKGVFVHRYRWGGALGWCWETLGWRWGHWGGAGGHWGDAGGTG</sequence>
<evidence type="ECO:0000313" key="3">
    <source>
        <dbReference type="Ensembl" id="ENSCMMP00000007561.1"/>
    </source>
</evidence>
<evidence type="ECO:0000313" key="4">
    <source>
        <dbReference type="Proteomes" id="UP000694556"/>
    </source>
</evidence>
<dbReference type="InterPro" id="IPR013721">
    <property type="entry name" value="STAG"/>
</dbReference>
<dbReference type="PANTHER" id="PTHR11199:SF8">
    <property type="entry name" value="COHESIN SUBUNIT SA-3"/>
    <property type="match status" value="1"/>
</dbReference>
<dbReference type="GO" id="GO:0000785">
    <property type="term" value="C:chromatin"/>
    <property type="evidence" value="ECO:0007669"/>
    <property type="project" value="TreeGrafter"/>
</dbReference>
<reference evidence="3" key="2">
    <citation type="submission" date="2025-09" db="UniProtKB">
        <authorList>
            <consortium name="Ensembl"/>
        </authorList>
    </citation>
    <scope>IDENTIFICATION</scope>
</reference>
<dbReference type="GO" id="GO:0007062">
    <property type="term" value="P:sister chromatid cohesion"/>
    <property type="evidence" value="ECO:0007669"/>
    <property type="project" value="TreeGrafter"/>
</dbReference>
<dbReference type="Pfam" id="PF08514">
    <property type="entry name" value="STAG"/>
    <property type="match status" value="1"/>
</dbReference>
<reference evidence="3" key="1">
    <citation type="submission" date="2025-08" db="UniProtKB">
        <authorList>
            <consortium name="Ensembl"/>
        </authorList>
    </citation>
    <scope>IDENTIFICATION</scope>
</reference>
<dbReference type="Proteomes" id="UP000694556">
    <property type="component" value="Unassembled WGS sequence"/>
</dbReference>
<protein>
    <recommendedName>
        <fullName evidence="2">STAG domain-containing protein</fullName>
    </recommendedName>
</protein>
<evidence type="ECO:0000256" key="1">
    <source>
        <dbReference type="ARBA" id="ARBA00005486"/>
    </source>
</evidence>
<dbReference type="InterPro" id="IPR039662">
    <property type="entry name" value="Cohesin_Scc3/SA"/>
</dbReference>
<dbReference type="AlphaFoldDB" id="A0A8C3BPN8"/>
<dbReference type="GO" id="GO:0005634">
    <property type="term" value="C:nucleus"/>
    <property type="evidence" value="ECO:0007669"/>
    <property type="project" value="TreeGrafter"/>
</dbReference>